<feature type="coiled-coil region" evidence="12">
    <location>
        <begin position="908"/>
        <end position="942"/>
    </location>
</feature>
<keyword evidence="7 11" id="KW-0067">ATP-binding</keyword>
<dbReference type="GO" id="GO:0005874">
    <property type="term" value="C:microtubule"/>
    <property type="evidence" value="ECO:0007669"/>
    <property type="project" value="UniProtKB-KW"/>
</dbReference>
<evidence type="ECO:0000256" key="7">
    <source>
        <dbReference type="ARBA" id="ARBA00022840"/>
    </source>
</evidence>
<feature type="domain" description="Kinesin motor" evidence="14">
    <location>
        <begin position="37"/>
        <end position="406"/>
    </location>
</feature>
<evidence type="ECO:0000256" key="6">
    <source>
        <dbReference type="ARBA" id="ARBA00022741"/>
    </source>
</evidence>
<dbReference type="GO" id="GO:0005524">
    <property type="term" value="F:ATP binding"/>
    <property type="evidence" value="ECO:0007669"/>
    <property type="project" value="UniProtKB-UniRule"/>
</dbReference>
<keyword evidence="4" id="KW-0493">Microtubule</keyword>
<evidence type="ECO:0000259" key="14">
    <source>
        <dbReference type="PROSITE" id="PS50067"/>
    </source>
</evidence>
<gene>
    <name evidence="15" type="ORF">BN9_105120</name>
</gene>
<evidence type="ECO:0000256" key="13">
    <source>
        <dbReference type="SAM" id="MobiDB-lite"/>
    </source>
</evidence>
<feature type="coiled-coil region" evidence="12">
    <location>
        <begin position="480"/>
        <end position="507"/>
    </location>
</feature>
<feature type="coiled-coil region" evidence="12">
    <location>
        <begin position="1065"/>
        <end position="1099"/>
    </location>
</feature>
<evidence type="ECO:0000256" key="2">
    <source>
        <dbReference type="ARBA" id="ARBA00022490"/>
    </source>
</evidence>
<dbReference type="PANTHER" id="PTHR47969">
    <property type="entry name" value="CHROMOSOME-ASSOCIATED KINESIN KIF4A-RELATED"/>
    <property type="match status" value="1"/>
</dbReference>
<keyword evidence="8 12" id="KW-0175">Coiled coil</keyword>
<keyword evidence="10" id="KW-0206">Cytoskeleton</keyword>
<feature type="coiled-coil region" evidence="12">
    <location>
        <begin position="1133"/>
        <end position="1167"/>
    </location>
</feature>
<comment type="caution">
    <text evidence="15">The sequence shown here is derived from an EMBL/GenBank/DDBJ whole genome shotgun (WGS) entry which is preliminary data.</text>
</comment>
<evidence type="ECO:0000313" key="15">
    <source>
        <dbReference type="EMBL" id="CCI49230.1"/>
    </source>
</evidence>
<keyword evidence="9 11" id="KW-0505">Motor protein</keyword>
<comment type="subcellular location">
    <subcellularLocation>
        <location evidence="1">Cytoplasm</location>
        <location evidence="1">Cytoskeleton</location>
    </subcellularLocation>
</comment>
<dbReference type="GO" id="GO:0007018">
    <property type="term" value="P:microtubule-based movement"/>
    <property type="evidence" value="ECO:0007669"/>
    <property type="project" value="InterPro"/>
</dbReference>
<feature type="region of interest" description="Disordered" evidence="13">
    <location>
        <begin position="1372"/>
        <end position="1404"/>
    </location>
</feature>
<sequence>MEIDAIPDSASAPNPSDSTSALIPESFNIVNSSTCSTVRVAVRVRPLLGREKVERCDECVQVLDQDTQVIIGKNRSFTYDYTFSKYAQQSDIWKCVEPLVLSFMEGYNATIFAYGQTGSGKTYTMGTGSCTHSMKEEYGIIPRVIEHIFNYIDMKRERLSDYKISMQIRFLEVYGEEIRDLLFHASPFIESTVELYTENLATEGRSSSHQSRVILRESENGEVQVTGASEEAVTCVEDCLRLLERGTLSRTTASTLMNAHSSRSHAIFTITMTQHIPTSGAQETEAQADDTKMEPLFETRTSYFNFVDLAGSERQKRTQAEGKRLKEGIEINKGLLALGNVISALGDDKKRGRAHIPYRDSKLTRMLQDSLGGNSRTLMLTCVSPADLNFEETLNALKYANRARNIKNKAVVNRDEASTVTHALKQQIQTLQEEVIRLRNPGMSENEVRRLFASNFHKESTTSSNASAGNEIASIDHESYTELRRRAENAEAEVSRLTGETKRFRLQMDHLKEKMIAAQAERDYFRLCVEDHTSGMNESSSLPEERAKKMTVMEEQLRTISTLQETLREVERQRDSAILKLDESGLTPPEAMESLQIPSFIESDVKNGNALIEQVEKELERDAAALKQMTVNDVPTEMESDTENEAVENALILQTQEDVERQRVFQRRQKHLGDSVQDLSHDISLKEQLVQNIRQSQENYERLKSFYEQKMVQMVEAVRLAQMDRDRLVEEMQSLELQISQEGGLTSGNGQLAKLARDLKLKEGELSDLRRKQSDINRFITQKKKSEMQLRVLNAEISNMKRQKVDLIKKMQLERKRHEEEANCRRKEITSLKRAQIRDKQQIQRLGSQKEAQERVLKRKMEEIAATKLKLKQQQQAQAQARKLNASLGSRSMRWNANKMPGRDVEWLSKEVKKRAEEQEKLEKLQQERIAVTKEMETLYARRNRMQQELQHSFQAQNSIRDVLISPMKDEKQVDKKLSPEEEQIIFDLEEQIEACQVQLEYNEDKISEMMSHEMHGAHVDSANASNLTPIDTTQSLPEARTLLKMLFGMAVELKKTEQRKKQQISKLQVDVTDLNKLLEQERERMRQLKLTYNESLQRIFQCNPKKENESYESIPFHLEKSQCVPTALEEQNTSLQNKCDELETQRQTLCEEIASQRRQLEEYQARIHWFEKMTKKHRQEDPMVIENDDLDVEMDEMKLHALEAPDLVISAHPYISEEHQSESEASHSEDHDGEQSTLSIFSRLSNPRNFTGIHKIRVRDNANKREVIQLRSERNRARRVRDRSQLRPTRAVTCTERPSGTIFTAGKKKKPVLGILNSMKGEKETEGRDDVMAVHEHDSVIEDATLRVTMPPPVPQPSLDVYSRLAGQYTASAQSKRQKAYGRRSGSEAAQHSPRHQGNSPNRADIVEGVANVHSVKIDDTFDPLLGGGSLLAQVHEDYRERISQSQGNATELS</sequence>
<feature type="compositionally biased region" description="Basic and acidic residues" evidence="13">
    <location>
        <begin position="1218"/>
        <end position="1235"/>
    </location>
</feature>
<keyword evidence="6 11" id="KW-0547">Nucleotide-binding</keyword>
<name>A0A024GQQ0_9STRA</name>
<feature type="region of interest" description="Disordered" evidence="13">
    <location>
        <begin position="1218"/>
        <end position="1244"/>
    </location>
</feature>
<evidence type="ECO:0000256" key="8">
    <source>
        <dbReference type="ARBA" id="ARBA00023054"/>
    </source>
</evidence>
<evidence type="ECO:0000313" key="16">
    <source>
        <dbReference type="Proteomes" id="UP000053237"/>
    </source>
</evidence>
<dbReference type="InterPro" id="IPR001752">
    <property type="entry name" value="Kinesin_motor_dom"/>
</dbReference>
<dbReference type="SMART" id="SM00129">
    <property type="entry name" value="KISc"/>
    <property type="match status" value="1"/>
</dbReference>
<protein>
    <recommendedName>
        <fullName evidence="14">Kinesin motor domain-containing protein</fullName>
    </recommendedName>
</protein>
<evidence type="ECO:0000256" key="12">
    <source>
        <dbReference type="SAM" id="Coils"/>
    </source>
</evidence>
<keyword evidence="16" id="KW-1185">Reference proteome</keyword>
<feature type="binding site" evidence="11">
    <location>
        <begin position="115"/>
        <end position="122"/>
    </location>
    <ligand>
        <name>ATP</name>
        <dbReference type="ChEBI" id="CHEBI:30616"/>
    </ligand>
</feature>
<dbReference type="InterPro" id="IPR036961">
    <property type="entry name" value="Kinesin_motor_dom_sf"/>
</dbReference>
<dbReference type="Pfam" id="PF00225">
    <property type="entry name" value="Kinesin"/>
    <property type="match status" value="1"/>
</dbReference>
<evidence type="ECO:0000256" key="4">
    <source>
        <dbReference type="ARBA" id="ARBA00022701"/>
    </source>
</evidence>
<organism evidence="15 16">
    <name type="scientific">Albugo candida</name>
    <dbReference type="NCBI Taxonomy" id="65357"/>
    <lineage>
        <taxon>Eukaryota</taxon>
        <taxon>Sar</taxon>
        <taxon>Stramenopiles</taxon>
        <taxon>Oomycota</taxon>
        <taxon>Peronosporomycetes</taxon>
        <taxon>Albuginales</taxon>
        <taxon>Albuginaceae</taxon>
        <taxon>Albugo</taxon>
    </lineage>
</organism>
<comment type="similarity">
    <text evidence="11">Belongs to the TRAFAC class myosin-kinesin ATPase superfamily. Kinesin family.</text>
</comment>
<dbReference type="CDD" id="cd01372">
    <property type="entry name" value="KISc_KIF4"/>
    <property type="match status" value="1"/>
</dbReference>
<dbReference type="EMBL" id="CAIX01000282">
    <property type="protein sequence ID" value="CCI49230.1"/>
    <property type="molecule type" value="Genomic_DNA"/>
</dbReference>
<dbReference type="PROSITE" id="PS50067">
    <property type="entry name" value="KINESIN_MOTOR_2"/>
    <property type="match status" value="1"/>
</dbReference>
<dbReference type="OrthoDB" id="3176171at2759"/>
<dbReference type="Pfam" id="PF25764">
    <property type="entry name" value="KIF21A_4th"/>
    <property type="match status" value="1"/>
</dbReference>
<dbReference type="GO" id="GO:0003777">
    <property type="term" value="F:microtubule motor activity"/>
    <property type="evidence" value="ECO:0007669"/>
    <property type="project" value="InterPro"/>
</dbReference>
<feature type="coiled-coil region" evidence="12">
    <location>
        <begin position="553"/>
        <end position="580"/>
    </location>
</feature>
<dbReference type="STRING" id="65357.A0A024GQQ0"/>
<dbReference type="PANTHER" id="PTHR47969:SF15">
    <property type="entry name" value="CHROMOSOME-ASSOCIATED KINESIN KIF4A-RELATED"/>
    <property type="match status" value="1"/>
</dbReference>
<dbReference type="PRINTS" id="PR00380">
    <property type="entry name" value="KINESINHEAVY"/>
</dbReference>
<evidence type="ECO:0000256" key="3">
    <source>
        <dbReference type="ARBA" id="ARBA00022574"/>
    </source>
</evidence>
<keyword evidence="5" id="KW-0677">Repeat</keyword>
<dbReference type="GO" id="GO:0005875">
    <property type="term" value="C:microtubule associated complex"/>
    <property type="evidence" value="ECO:0007669"/>
    <property type="project" value="TreeGrafter"/>
</dbReference>
<dbReference type="Gene3D" id="3.40.850.10">
    <property type="entry name" value="Kinesin motor domain"/>
    <property type="match status" value="1"/>
</dbReference>
<dbReference type="InterPro" id="IPR027640">
    <property type="entry name" value="Kinesin-like_fam"/>
</dbReference>
<dbReference type="GO" id="GO:0007052">
    <property type="term" value="P:mitotic spindle organization"/>
    <property type="evidence" value="ECO:0007669"/>
    <property type="project" value="TreeGrafter"/>
</dbReference>
<evidence type="ECO:0000256" key="1">
    <source>
        <dbReference type="ARBA" id="ARBA00004245"/>
    </source>
</evidence>
<evidence type="ECO:0000256" key="11">
    <source>
        <dbReference type="PROSITE-ProRule" id="PRU00283"/>
    </source>
</evidence>
<evidence type="ECO:0000256" key="10">
    <source>
        <dbReference type="ARBA" id="ARBA00023212"/>
    </source>
</evidence>
<dbReference type="GO" id="GO:0051231">
    <property type="term" value="P:spindle elongation"/>
    <property type="evidence" value="ECO:0007669"/>
    <property type="project" value="TreeGrafter"/>
</dbReference>
<keyword evidence="3" id="KW-0853">WD repeat</keyword>
<evidence type="ECO:0000256" key="5">
    <source>
        <dbReference type="ARBA" id="ARBA00022737"/>
    </source>
</evidence>
<reference evidence="15 16" key="1">
    <citation type="submission" date="2012-05" db="EMBL/GenBank/DDBJ databases">
        <title>Recombination and specialization in a pathogen metapopulation.</title>
        <authorList>
            <person name="Gardiner A."/>
            <person name="Kemen E."/>
            <person name="Schultz-Larsen T."/>
            <person name="MacLean D."/>
            <person name="Van Oosterhout C."/>
            <person name="Jones J.D.G."/>
        </authorList>
    </citation>
    <scope>NUCLEOTIDE SEQUENCE [LARGE SCALE GENOMIC DNA]</scope>
    <source>
        <strain evidence="15 16">Ac Nc2</strain>
    </source>
</reference>
<dbReference type="SUPFAM" id="SSF52540">
    <property type="entry name" value="P-loop containing nucleoside triphosphate hydrolases"/>
    <property type="match status" value="1"/>
</dbReference>
<dbReference type="GO" id="GO:0008017">
    <property type="term" value="F:microtubule binding"/>
    <property type="evidence" value="ECO:0007669"/>
    <property type="project" value="InterPro"/>
</dbReference>
<dbReference type="FunFam" id="3.40.850.10:FF:000011">
    <property type="entry name" value="Kinesin family member 21A"/>
    <property type="match status" value="1"/>
</dbReference>
<dbReference type="InterPro" id="IPR027417">
    <property type="entry name" value="P-loop_NTPase"/>
</dbReference>
<dbReference type="Proteomes" id="UP000053237">
    <property type="component" value="Unassembled WGS sequence"/>
</dbReference>
<feature type="coiled-coil region" evidence="12">
    <location>
        <begin position="686"/>
        <end position="877"/>
    </location>
</feature>
<proteinExistence type="inferred from homology"/>
<accession>A0A024GQQ0</accession>
<dbReference type="InParanoid" id="A0A024GQQ0"/>
<keyword evidence="2" id="KW-0963">Cytoplasm</keyword>
<evidence type="ECO:0000256" key="9">
    <source>
        <dbReference type="ARBA" id="ARBA00023175"/>
    </source>
</evidence>